<feature type="coiled-coil region" evidence="1">
    <location>
        <begin position="1250"/>
        <end position="1406"/>
    </location>
</feature>
<feature type="compositionally biased region" description="Basic and acidic residues" evidence="2">
    <location>
        <begin position="2487"/>
        <end position="2502"/>
    </location>
</feature>
<feature type="transmembrane region" description="Helical" evidence="3">
    <location>
        <begin position="2514"/>
        <end position="2534"/>
    </location>
</feature>
<feature type="region of interest" description="Disordered" evidence="2">
    <location>
        <begin position="2482"/>
        <end position="2505"/>
    </location>
</feature>
<dbReference type="EMBL" id="CVMU01000063">
    <property type="protein sequence ID" value="CRG84264.1"/>
    <property type="molecule type" value="Genomic_DNA"/>
</dbReference>
<dbReference type="GeneID" id="39734136"/>
<keyword evidence="3" id="KW-0472">Membrane</keyword>
<feature type="chain" id="PRO_5013131272" evidence="4">
    <location>
        <begin position="18"/>
        <end position="2576"/>
    </location>
</feature>
<evidence type="ECO:0000256" key="3">
    <source>
        <dbReference type="SAM" id="Phobius"/>
    </source>
</evidence>
<dbReference type="VEuPathDB" id="PlasmoDB:PRELSG_0020900"/>
<protein>
    <submittedName>
        <fullName evidence="5">Reticulocyte binding protein, putative</fullName>
    </submittedName>
</protein>
<feature type="signal peptide" evidence="4">
    <location>
        <begin position="1"/>
        <end position="17"/>
    </location>
</feature>
<proteinExistence type="predicted"/>
<keyword evidence="1" id="KW-0175">Coiled coil</keyword>
<keyword evidence="3" id="KW-1133">Transmembrane helix</keyword>
<feature type="coiled-coil region" evidence="1">
    <location>
        <begin position="210"/>
        <end position="264"/>
    </location>
</feature>
<feature type="coiled-coil region" evidence="1">
    <location>
        <begin position="1789"/>
        <end position="1826"/>
    </location>
</feature>
<evidence type="ECO:0000313" key="6">
    <source>
        <dbReference type="Proteomes" id="UP000220158"/>
    </source>
</evidence>
<feature type="compositionally biased region" description="Basic and acidic residues" evidence="2">
    <location>
        <begin position="1184"/>
        <end position="1195"/>
    </location>
</feature>
<evidence type="ECO:0000256" key="1">
    <source>
        <dbReference type="SAM" id="Coils"/>
    </source>
</evidence>
<name>A0A1J1GNJ9_PLARL</name>
<evidence type="ECO:0000313" key="5">
    <source>
        <dbReference type="EMBL" id="CRG84264.1"/>
    </source>
</evidence>
<gene>
    <name evidence="5" type="ORF">PRELSG_0020900</name>
</gene>
<dbReference type="OrthoDB" id="385684at2759"/>
<accession>A0A1J1GNJ9</accession>
<feature type="coiled-coil region" evidence="1">
    <location>
        <begin position="997"/>
        <end position="1034"/>
    </location>
</feature>
<dbReference type="OMA" id="LQFTNQN"/>
<feature type="coiled-coil region" evidence="1">
    <location>
        <begin position="785"/>
        <end position="812"/>
    </location>
</feature>
<keyword evidence="3" id="KW-0812">Transmembrane</keyword>
<feature type="coiled-coil region" evidence="1">
    <location>
        <begin position="1552"/>
        <end position="1589"/>
    </location>
</feature>
<dbReference type="KEGG" id="prel:PRELSG_0020900"/>
<organism evidence="5 6">
    <name type="scientific">Plasmodium relictum</name>
    <dbReference type="NCBI Taxonomy" id="85471"/>
    <lineage>
        <taxon>Eukaryota</taxon>
        <taxon>Sar</taxon>
        <taxon>Alveolata</taxon>
        <taxon>Apicomplexa</taxon>
        <taxon>Aconoidasida</taxon>
        <taxon>Haemosporida</taxon>
        <taxon>Plasmodiidae</taxon>
        <taxon>Plasmodium</taxon>
        <taxon>Plasmodium (Haemamoeba)</taxon>
    </lineage>
</organism>
<evidence type="ECO:0000256" key="2">
    <source>
        <dbReference type="SAM" id="MobiDB-lite"/>
    </source>
</evidence>
<feature type="region of interest" description="Disordered" evidence="2">
    <location>
        <begin position="1171"/>
        <end position="1195"/>
    </location>
</feature>
<dbReference type="RefSeq" id="XP_028531071.1">
    <property type="nucleotide sequence ID" value="XM_028679555.1"/>
</dbReference>
<keyword evidence="4" id="KW-0732">Signal</keyword>
<feature type="coiled-coil region" evidence="1">
    <location>
        <begin position="568"/>
        <end position="655"/>
    </location>
</feature>
<reference evidence="5 6" key="1">
    <citation type="submission" date="2015-04" db="EMBL/GenBank/DDBJ databases">
        <authorList>
            <consortium name="Pathogen Informatics"/>
        </authorList>
    </citation>
    <scope>NUCLEOTIDE SEQUENCE [LARGE SCALE GENOMIC DNA]</scope>
    <source>
        <strain evidence="5 6">SGS1</strain>
    </source>
</reference>
<feature type="coiled-coil region" evidence="1">
    <location>
        <begin position="1966"/>
        <end position="2000"/>
    </location>
</feature>
<dbReference type="Proteomes" id="UP000220158">
    <property type="component" value="Unassembled WGS sequence"/>
</dbReference>
<sequence>MIYLFLLSSFFVDLSYEEEFKITSNKFRPILNNLLLDSILEEKKELKHNSFKQQKRLKKKKKNLKALNFPNESGYYKRNNKKKNIYLFKNASPGNKKFSTSFKSPHFSYINKNSSYLFKIYNAQGEKKNENLNNIIYSFDQSKGLESFDNDILDKYDNFIKTINQSYFKSQDFVVYANAYYDMSRYFMILRRGNYGYLILDGFPKFSNLIKCAEDSANFYEKEKEDMRKRINKLKSIEGENDKRKLYEEELLQFKSKIEENLNRTNAFITECEAKKSESLEYLKKYLIPEICPNHQCNDVKPLYNHAIKDYLDVDKVKKNNQAELLKVIEESVNNNNELIRLMEGNFSEKKVKYDLILLIEEINDIREIYKKSTKIILDNILDLKNYNKNADKIQFTEDSIVKILTDPSYSLKGIIIYNEWNDKLKTNFDKRKEEIDNLFSLEYQKLDKKVSELVYPESIILESKNTISNSEGILADIKRMNDEDFERLEDLAYNFNSSKFSDIKSELTQLYANLALHKTNIKEKFDSGNEVYNSIINDQSNIENTKSNIREKNSELHLKIRDTLAEKKKIEDIIESANGKLKILKDKYKELEDLKIEIEHLKKQIQLKKDELKELKRQEEACKEESIRKIRQFLEEMKKKMDDFKLVMDLKDNENKDLKIIEALINEKPFNKREYIEKKQKAYDEFNSALNSLFSNEFLEEFRNISQFIVEKKALNYKELGSSRINEILNEVTKMSSKMDKIISDKRSTLEKKLNPAKNNITELLNYIVVKSSEYINVKMKSSIDNFNRLLNEAAENMANYETKKETFKKYENDINIRKGEFLRSLVEDGNKLNKKNFSQEIIDLEGTTSAVKNKIIKQIIDEQRVIDDIKEQLGLYKKIEAYFDIHKDNNIVNNLKELKEHVDQKNIDNKLNEYQTKFNSATSSIEGSISMINFYNTIIDFAKILNNIINESHKNNTLIENLRKSVNLLKDKIDDEIIIINGSKLIENKEKTKFLNKLREKKGNAEDNIKKINDLKEKSNEIQKKSQDLKNKVGGSSNIEVVKTYSKNISNQKINLTDVTNEISEIKLIIVTLNAEVDGVINSQNNEIINLVYNLILKLSKEMYDEAQRNLKVLEETQNYIKNYNFENDIKKIEKENNRETLRTIAQTISNILDKIETNKKKFMNIRNESNEQIDASNNQKESNKNTSEKKKNIEKIHEQMEKIYERLNATKKELQPLLVDINMRILEYKKTLIYDIAYQISDNKKRAEEDMKSIDLYKKKIEQLKENTIDVQESELKNFNYEDYANSAKENIIRIKILEQEANTINEKISSITLEDNIDHIKATIEQKLKDVKKEKSDINHILNEIKNMEKLLVSTKFSSIMEYMKKNTEKAEQEKEKVKEKFRESENKIKEILNDSKKVEELRHLLRSNLDEKSMDRNIVDIRIIKDRIETNTEEIKDISTEAEQRKESSELYYHNAKRGKNKIDYLKNHDHHEEKKITKDVIEKINNYVSESEGYFNEVCTDSLEISKNYELSLKYKQNMNDILNESLLKVAKIKIEMKKNDVNDVIAKIRDDYHKIQKSIEELKERLNKLKEEDDNIKGEEEANNDKSIDAFSRIQVTRSNITEVILEIEMIKNSILDIFNLSESAAKSVSIENEKKEVNLLSKLRIEQNNLDNVSEILKNIENLGINLRSEADKLKTMDTKVGIMENELELLGKLYEEGILEEIKRIADEEEKSIVSIKKSINLAIEASISFFKNSLLKENDITKKYESSKRKMNDIYDAFNESYNAIKIFVLNTLESSTTYEKAKEKKEKVKIEKEKLIEKKEEMKKLLDNIKVINKNETIQLASYIREELSKIIEKCKQEYLYVKTNLDDIKGNYVNIKNIDDLVIALNELNEARNKDSEIKKRKNKYHFYKNQADKIYGGIFEAANHINEVAEKGSTFYEVMNEAEDIIKNIRIFLDDIDKKEKESELLIIKVGVIYEQIKLKDELKKRIKEENNKADNILSKIQDAKETHEIIKETNVDIEKYSEILINHREHKNFKEIMDSYSEKLSKMKDMSEINTRKNELDKSKNFFNNLEEIIKKLQNDESTTTILEKAKHDIDIITNKLNDEHKDVLEINTYFDELLELGKNCKLSLISLIITTINVELSKDILVIQKKEKDIASYIEYIKNNYNAINRDINTLNKEYAQNIIREYESKYVENAKNYWEKFKEKEQNAMEIINVIKKEILEISENNNGGDTYERLQKVKELHEKFKKETKYIDNIYKTIRNIKLKEIENIHEKFIEIAESHKNMIDSQKKKLLDNNQNLKEIENYLIKTEQELIHKKSMDAKELMQKFSKIFEDITSTVKKINMLENDNNKEKNKAIIHKEKILYLTERTKYILKDLELYQYENGHDLSEEENKDLLDKLIEYKEIIKGKNSESKKEFMNILNNLEQHKEIVLANEKILHHIHDILKNLIKIKENFEKELITMEKNNQTKNHLNEDKINKLNYKNMLNNNKTDDNSQYEKDNQESKKKNKFNSTKLKLASGVLGSLLACSCIFFYILYKKKKKDDTEITDIFHEFINENPLRYLVKEEAIDISFFKTESL</sequence>
<evidence type="ECO:0000256" key="4">
    <source>
        <dbReference type="SAM" id="SignalP"/>
    </source>
</evidence>
<keyword evidence="6" id="KW-1185">Reference proteome</keyword>
<feature type="coiled-coil region" evidence="1">
    <location>
        <begin position="2331"/>
        <end position="2358"/>
    </location>
</feature>